<dbReference type="EMBL" id="PGFH01000001">
    <property type="protein sequence ID" value="PJJ81738.1"/>
    <property type="molecule type" value="Genomic_DNA"/>
</dbReference>
<keyword evidence="2" id="KW-1185">Reference proteome</keyword>
<protein>
    <submittedName>
        <fullName evidence="1">Uncharacterized protein</fullName>
    </submittedName>
</protein>
<evidence type="ECO:0000313" key="1">
    <source>
        <dbReference type="EMBL" id="PJJ81738.1"/>
    </source>
</evidence>
<dbReference type="OrthoDB" id="3293476at2"/>
<evidence type="ECO:0000313" key="2">
    <source>
        <dbReference type="Proteomes" id="UP000231742"/>
    </source>
</evidence>
<organism evidence="1 2">
    <name type="scientific">Salinibacterium amurskyense</name>
    <dbReference type="NCBI Taxonomy" id="205941"/>
    <lineage>
        <taxon>Bacteria</taxon>
        <taxon>Bacillati</taxon>
        <taxon>Actinomycetota</taxon>
        <taxon>Actinomycetes</taxon>
        <taxon>Micrococcales</taxon>
        <taxon>Microbacteriaceae</taxon>
        <taxon>Salinibacterium</taxon>
    </lineage>
</organism>
<name>A0A2M9D7W6_9MICO</name>
<sequence length="132" mass="14536">MTDDELITTFEDDTIAPAAFSHERHVRVAWLLARKYGEADGFARLVVGITSMAVRAGKPDAFHLTMTRAWFDLIALVDDVDAAPELLDKSIIKRFYSPERIAAGRAQWLEPDLNPLQFPLPAAAEVAAAPTS</sequence>
<accession>A0A2M9D7W6</accession>
<reference evidence="1 2" key="1">
    <citation type="submission" date="2017-11" db="EMBL/GenBank/DDBJ databases">
        <title>Genomic Encyclopedia of Archaeal and Bacterial Type Strains, Phase II (KMG-II): From Individual Species to Whole Genera.</title>
        <authorList>
            <person name="Goeker M."/>
        </authorList>
    </citation>
    <scope>NUCLEOTIDE SEQUENCE [LARGE SCALE GENOMIC DNA]</scope>
    <source>
        <strain evidence="1 2">DSM 16400</strain>
    </source>
</reference>
<gene>
    <name evidence="1" type="ORF">CLV85_0918</name>
</gene>
<dbReference type="AlphaFoldDB" id="A0A2M9D7W6"/>
<dbReference type="Proteomes" id="UP000231742">
    <property type="component" value="Unassembled WGS sequence"/>
</dbReference>
<comment type="caution">
    <text evidence="1">The sequence shown here is derived from an EMBL/GenBank/DDBJ whole genome shotgun (WGS) entry which is preliminary data.</text>
</comment>
<proteinExistence type="predicted"/>
<dbReference type="RefSeq" id="WP_100388395.1">
    <property type="nucleotide sequence ID" value="NZ_BMZU01000001.1"/>
</dbReference>